<name>X0PGG7_9LACO</name>
<accession>X0PGG7</accession>
<gene>
    <name evidence="2" type="ORF">FC83_GL000919</name>
</gene>
<dbReference type="PATRIC" id="fig|1423734.3.peg.929"/>
<keyword evidence="1" id="KW-0175">Coiled coil</keyword>
<dbReference type="OrthoDB" id="2365850at2"/>
<organism evidence="2 3">
    <name type="scientific">Agrilactobacillus composti DSM 18527 = JCM 14202</name>
    <dbReference type="NCBI Taxonomy" id="1423734"/>
    <lineage>
        <taxon>Bacteria</taxon>
        <taxon>Bacillati</taxon>
        <taxon>Bacillota</taxon>
        <taxon>Bacilli</taxon>
        <taxon>Lactobacillales</taxon>
        <taxon>Lactobacillaceae</taxon>
        <taxon>Agrilactobacillus</taxon>
    </lineage>
</organism>
<feature type="coiled-coil region" evidence="1">
    <location>
        <begin position="37"/>
        <end position="88"/>
    </location>
</feature>
<dbReference type="eggNOG" id="ENOG50331IS">
    <property type="taxonomic scope" value="Bacteria"/>
</dbReference>
<comment type="caution">
    <text evidence="2">The sequence shown here is derived from an EMBL/GenBank/DDBJ whole genome shotgun (WGS) entry which is preliminary data.</text>
</comment>
<protein>
    <submittedName>
        <fullName evidence="2">Scaffolding protein SbcC-like protein</fullName>
    </submittedName>
</protein>
<dbReference type="RefSeq" id="WP_035454793.1">
    <property type="nucleotide sequence ID" value="NZ_AZGA01000012.1"/>
</dbReference>
<reference evidence="2 3" key="1">
    <citation type="journal article" date="2015" name="Genome Announc.">
        <title>Expanding the biotechnology potential of lactobacilli through comparative genomics of 213 strains and associated genera.</title>
        <authorList>
            <person name="Sun Z."/>
            <person name="Harris H.M."/>
            <person name="McCann A."/>
            <person name="Guo C."/>
            <person name="Argimon S."/>
            <person name="Zhang W."/>
            <person name="Yang X."/>
            <person name="Jeffery I.B."/>
            <person name="Cooney J.C."/>
            <person name="Kagawa T.F."/>
            <person name="Liu W."/>
            <person name="Song Y."/>
            <person name="Salvetti E."/>
            <person name="Wrobel A."/>
            <person name="Rasinkangas P."/>
            <person name="Parkhill J."/>
            <person name="Rea M.C."/>
            <person name="O'Sullivan O."/>
            <person name="Ritari J."/>
            <person name="Douillard F.P."/>
            <person name="Paul Ross R."/>
            <person name="Yang R."/>
            <person name="Briner A.E."/>
            <person name="Felis G.E."/>
            <person name="de Vos W.M."/>
            <person name="Barrangou R."/>
            <person name="Klaenhammer T.R."/>
            <person name="Caufield P.W."/>
            <person name="Cui Y."/>
            <person name="Zhang H."/>
            <person name="O'Toole P.W."/>
        </authorList>
    </citation>
    <scope>NUCLEOTIDE SEQUENCE [LARGE SCALE GENOMIC DNA]</scope>
    <source>
        <strain evidence="2 3">DSM 18527</strain>
    </source>
</reference>
<evidence type="ECO:0000313" key="3">
    <source>
        <dbReference type="Proteomes" id="UP000051236"/>
    </source>
</evidence>
<evidence type="ECO:0000313" key="2">
    <source>
        <dbReference type="EMBL" id="KRM35616.1"/>
    </source>
</evidence>
<dbReference type="AlphaFoldDB" id="X0PGG7"/>
<dbReference type="EMBL" id="AZGA01000012">
    <property type="protein sequence ID" value="KRM35616.1"/>
    <property type="molecule type" value="Genomic_DNA"/>
</dbReference>
<proteinExistence type="predicted"/>
<dbReference type="InterPro" id="IPR009636">
    <property type="entry name" value="SCAF"/>
</dbReference>
<evidence type="ECO:0000256" key="1">
    <source>
        <dbReference type="SAM" id="Coils"/>
    </source>
</evidence>
<keyword evidence="3" id="KW-1185">Reference proteome</keyword>
<dbReference type="STRING" id="1423734.FC83_GL000919"/>
<dbReference type="Proteomes" id="UP000051236">
    <property type="component" value="Unassembled WGS sequence"/>
</dbReference>
<dbReference type="Pfam" id="PF06810">
    <property type="entry name" value="Phage_scaffold"/>
    <property type="match status" value="1"/>
</dbReference>
<sequence length="183" mass="20198">MKREALQKLELSDEQIDKIMAMNGADIEKTKSSAGDVEAIKQENESLKTQIADRDKDLKSLKKQAGDNEDLTQKYSDLESKYKADTEELTHQLQETKLNSALDTVLGGAKVRNPKAAKALLDMDKVKLNDKGELEGVTDQIDALKKSDAYLFDEGTKTGYNPKGGDGSNDNDEVQTLVDAFKN</sequence>